<reference evidence="2" key="1">
    <citation type="journal article" date="2021" name="Mol. Plant Microbe Interact.">
        <title>Complete Genome Sequence of the Plant-Pathogenic Fungus Colletotrichum lupini.</title>
        <authorList>
            <person name="Baroncelli R."/>
            <person name="Pensec F."/>
            <person name="Da Lio D."/>
            <person name="Boufleur T."/>
            <person name="Vicente I."/>
            <person name="Sarrocco S."/>
            <person name="Picot A."/>
            <person name="Baraldi E."/>
            <person name="Sukno S."/>
            <person name="Thon M."/>
            <person name="Le Floch G."/>
        </authorList>
    </citation>
    <scope>NUCLEOTIDE SEQUENCE</scope>
    <source>
        <strain evidence="2">IMI 504893</strain>
    </source>
</reference>
<protein>
    <submittedName>
        <fullName evidence="2">Uncharacterized protein</fullName>
    </submittedName>
</protein>
<evidence type="ECO:0000256" key="1">
    <source>
        <dbReference type="SAM" id="MobiDB-lite"/>
    </source>
</evidence>
<organism evidence="2 3">
    <name type="scientific">Colletotrichum lupini</name>
    <dbReference type="NCBI Taxonomy" id="145971"/>
    <lineage>
        <taxon>Eukaryota</taxon>
        <taxon>Fungi</taxon>
        <taxon>Dikarya</taxon>
        <taxon>Ascomycota</taxon>
        <taxon>Pezizomycotina</taxon>
        <taxon>Sordariomycetes</taxon>
        <taxon>Hypocreomycetidae</taxon>
        <taxon>Glomerellales</taxon>
        <taxon>Glomerellaceae</taxon>
        <taxon>Colletotrichum</taxon>
        <taxon>Colletotrichum acutatum species complex</taxon>
    </lineage>
</organism>
<sequence length="287" mass="32028">MSFKDKDLLVLHPAAPCGRIASRPGFLQVNFWTHIHPYEYHANLVKAKSHNSHPDISTRGSRIRLHRNNVVVSFLAIPDAKWAQKQTSQPRSKKSSVSAVSQKWNQGRACSLPDSSNQHLDLITDRTTLATGLQARRADDSRWPVHPSPKTAIAWSAGARRLTFPPAANHAVPTMHSSSRRRALHVSKRPRGSSSSFPFSHSFPPSSSMNIFPSCSLSAELDAEQTRLPQLPDKLQDFEYLICQEPLSRRIFRSTVQLARCTDLSKPTCWNLYELAAALIGGTNTYS</sequence>
<feature type="region of interest" description="Disordered" evidence="1">
    <location>
        <begin position="169"/>
        <end position="199"/>
    </location>
</feature>
<dbReference type="EMBL" id="CP019475">
    <property type="protein sequence ID" value="UQC81086.1"/>
    <property type="molecule type" value="Genomic_DNA"/>
</dbReference>
<proteinExistence type="predicted"/>
<evidence type="ECO:0000313" key="3">
    <source>
        <dbReference type="Proteomes" id="UP000830671"/>
    </source>
</evidence>
<keyword evidence="3" id="KW-1185">Reference proteome</keyword>
<feature type="compositionally biased region" description="Basic residues" evidence="1">
    <location>
        <begin position="178"/>
        <end position="191"/>
    </location>
</feature>
<dbReference type="GeneID" id="73340581"/>
<evidence type="ECO:0000313" key="2">
    <source>
        <dbReference type="EMBL" id="UQC81086.1"/>
    </source>
</evidence>
<name>A0A9Q8SQM9_9PEZI</name>
<dbReference type="AlphaFoldDB" id="A0A9Q8SQM9"/>
<dbReference type="KEGG" id="clup:CLUP02_06572"/>
<gene>
    <name evidence="2" type="ORF">CLUP02_06572</name>
</gene>
<accession>A0A9Q8SQM9</accession>
<dbReference type="RefSeq" id="XP_049142714.1">
    <property type="nucleotide sequence ID" value="XM_049285571.1"/>
</dbReference>
<dbReference type="Proteomes" id="UP000830671">
    <property type="component" value="Chromosome 3"/>
</dbReference>